<dbReference type="SUPFAM" id="SSF46955">
    <property type="entry name" value="Putative DNA-binding domain"/>
    <property type="match status" value="1"/>
</dbReference>
<dbReference type="KEGG" id="kbs:EPA93_07305"/>
<gene>
    <name evidence="4" type="ORF">EPA93_07305</name>
</gene>
<dbReference type="CDD" id="cd01109">
    <property type="entry name" value="HTH_YyaN"/>
    <property type="match status" value="1"/>
</dbReference>
<reference evidence="4 5" key="1">
    <citation type="submission" date="2019-01" db="EMBL/GenBank/DDBJ databases">
        <title>Ktedonosporobacter rubrisoli SCAWS-G2.</title>
        <authorList>
            <person name="Huang Y."/>
            <person name="Yan B."/>
        </authorList>
    </citation>
    <scope>NUCLEOTIDE SEQUENCE [LARGE SCALE GENOMIC DNA]</scope>
    <source>
        <strain evidence="4 5">SCAWS-G2</strain>
    </source>
</reference>
<evidence type="ECO:0000256" key="2">
    <source>
        <dbReference type="SAM" id="Coils"/>
    </source>
</evidence>
<dbReference type="GO" id="GO:0003677">
    <property type="term" value="F:DNA binding"/>
    <property type="evidence" value="ECO:0007669"/>
    <property type="project" value="UniProtKB-KW"/>
</dbReference>
<evidence type="ECO:0000256" key="1">
    <source>
        <dbReference type="ARBA" id="ARBA00023125"/>
    </source>
</evidence>
<name>A0A4P6JKX7_KTERU</name>
<evidence type="ECO:0000313" key="4">
    <source>
        <dbReference type="EMBL" id="QBD75824.1"/>
    </source>
</evidence>
<keyword evidence="1" id="KW-0238">DNA-binding</keyword>
<organism evidence="4 5">
    <name type="scientific">Ktedonosporobacter rubrisoli</name>
    <dbReference type="NCBI Taxonomy" id="2509675"/>
    <lineage>
        <taxon>Bacteria</taxon>
        <taxon>Bacillati</taxon>
        <taxon>Chloroflexota</taxon>
        <taxon>Ktedonobacteria</taxon>
        <taxon>Ktedonobacterales</taxon>
        <taxon>Ktedonosporobacteraceae</taxon>
        <taxon>Ktedonosporobacter</taxon>
    </lineage>
</organism>
<dbReference type="OrthoDB" id="9811174at2"/>
<dbReference type="PRINTS" id="PR00040">
    <property type="entry name" value="HTHMERR"/>
</dbReference>
<dbReference type="PROSITE" id="PS50937">
    <property type="entry name" value="HTH_MERR_2"/>
    <property type="match status" value="1"/>
</dbReference>
<feature type="coiled-coil region" evidence="2">
    <location>
        <begin position="84"/>
        <end position="118"/>
    </location>
</feature>
<keyword evidence="5" id="KW-1185">Reference proteome</keyword>
<dbReference type="Proteomes" id="UP000290365">
    <property type="component" value="Chromosome"/>
</dbReference>
<accession>A0A4P6JKX7</accession>
<sequence>MEELLTIQEAAARTGLSVHTLRYYERVGLIDPVNRAMSGHRRYTADDLFWIEFLQCLRNTGMPIRQMQIFADLRRQGAPAATELALLETHKRQVRQRIKELEERLAAIERKSQRVRKRLLTEQSRITPNIIVLQSN</sequence>
<dbReference type="AlphaFoldDB" id="A0A4P6JKX7"/>
<protein>
    <submittedName>
        <fullName evidence="4">MerR family transcriptional regulator</fullName>
    </submittedName>
</protein>
<dbReference type="InterPro" id="IPR009061">
    <property type="entry name" value="DNA-bd_dom_put_sf"/>
</dbReference>
<dbReference type="EMBL" id="CP035758">
    <property type="protein sequence ID" value="QBD75824.1"/>
    <property type="molecule type" value="Genomic_DNA"/>
</dbReference>
<evidence type="ECO:0000259" key="3">
    <source>
        <dbReference type="PROSITE" id="PS50937"/>
    </source>
</evidence>
<proteinExistence type="predicted"/>
<dbReference type="PANTHER" id="PTHR30204">
    <property type="entry name" value="REDOX-CYCLING DRUG-SENSING TRANSCRIPTIONAL ACTIVATOR SOXR"/>
    <property type="match status" value="1"/>
</dbReference>
<dbReference type="RefSeq" id="WP_129886421.1">
    <property type="nucleotide sequence ID" value="NZ_CP035758.1"/>
</dbReference>
<dbReference type="PANTHER" id="PTHR30204:SF98">
    <property type="entry name" value="HTH-TYPE TRANSCRIPTIONAL REGULATOR ADHR"/>
    <property type="match status" value="1"/>
</dbReference>
<dbReference type="InterPro" id="IPR000551">
    <property type="entry name" value="MerR-type_HTH_dom"/>
</dbReference>
<dbReference type="Pfam" id="PF13411">
    <property type="entry name" value="MerR_1"/>
    <property type="match status" value="1"/>
</dbReference>
<dbReference type="GO" id="GO:0003700">
    <property type="term" value="F:DNA-binding transcription factor activity"/>
    <property type="evidence" value="ECO:0007669"/>
    <property type="project" value="InterPro"/>
</dbReference>
<dbReference type="InterPro" id="IPR047057">
    <property type="entry name" value="MerR_fam"/>
</dbReference>
<dbReference type="Gene3D" id="1.10.1660.10">
    <property type="match status" value="1"/>
</dbReference>
<dbReference type="SMART" id="SM00422">
    <property type="entry name" value="HTH_MERR"/>
    <property type="match status" value="1"/>
</dbReference>
<keyword evidence="2" id="KW-0175">Coiled coil</keyword>
<feature type="domain" description="HTH merR-type" evidence="3">
    <location>
        <begin position="4"/>
        <end position="73"/>
    </location>
</feature>
<evidence type="ECO:0000313" key="5">
    <source>
        <dbReference type="Proteomes" id="UP000290365"/>
    </source>
</evidence>